<feature type="domain" description="Helicase ATP-binding" evidence="17">
    <location>
        <begin position="87"/>
        <end position="245"/>
    </location>
</feature>
<dbReference type="InterPro" id="IPR011130">
    <property type="entry name" value="SecA_preprotein_X-link_dom"/>
</dbReference>
<accession>A0A4J1PZB0</accession>
<keyword evidence="13 15" id="KW-0472">Membrane</keyword>
<evidence type="ECO:0000313" key="22">
    <source>
        <dbReference type="EMBL" id="VNP19869.1"/>
    </source>
</evidence>
<dbReference type="GO" id="GO:0031522">
    <property type="term" value="C:cell envelope Sec protein transport complex"/>
    <property type="evidence" value="ECO:0007669"/>
    <property type="project" value="TreeGrafter"/>
</dbReference>
<dbReference type="RefSeq" id="WP_001274095.1">
    <property type="nucleotide sequence ID" value="NZ_CFBN01000024.1"/>
</dbReference>
<dbReference type="GO" id="GO:0008564">
    <property type="term" value="F:protein-exporting ATPase activity"/>
    <property type="evidence" value="ECO:0007669"/>
    <property type="project" value="UniProtKB-EC"/>
</dbReference>
<dbReference type="Pfam" id="PF01043">
    <property type="entry name" value="SecA_PP_bind"/>
    <property type="match status" value="1"/>
</dbReference>
<evidence type="ECO:0000259" key="19">
    <source>
        <dbReference type="PROSITE" id="PS51196"/>
    </source>
</evidence>
<evidence type="ECO:0000256" key="15">
    <source>
        <dbReference type="HAMAP-Rule" id="MF_01382"/>
    </source>
</evidence>
<dbReference type="InterPro" id="IPR014001">
    <property type="entry name" value="Helicase_ATP-bd"/>
</dbReference>
<keyword evidence="6" id="KW-0479">Metal-binding</keyword>
<dbReference type="SMR" id="A0A4J1PZB0"/>
<evidence type="ECO:0000256" key="11">
    <source>
        <dbReference type="ARBA" id="ARBA00022967"/>
    </source>
</evidence>
<dbReference type="PRINTS" id="PR00906">
    <property type="entry name" value="SECA"/>
</dbReference>
<dbReference type="SUPFAM" id="SSF81886">
    <property type="entry name" value="Helical scaffold and wing domains of SecA"/>
    <property type="match status" value="1"/>
</dbReference>
<dbReference type="GO" id="GO:0046872">
    <property type="term" value="F:metal ion binding"/>
    <property type="evidence" value="ECO:0007669"/>
    <property type="project" value="UniProtKB-KW"/>
</dbReference>
<keyword evidence="12 15" id="KW-0811">Translocation</keyword>
<dbReference type="NCBIfam" id="NF006630">
    <property type="entry name" value="PRK09200.1"/>
    <property type="match status" value="1"/>
</dbReference>
<gene>
    <name evidence="15 21" type="primary">secA</name>
    <name evidence="20" type="ORF">SAMEA2627223_01346</name>
    <name evidence="21" type="ORF">SAMEA2627230_01467</name>
    <name evidence="22" type="ORF">SAMEA2627234_00720</name>
    <name evidence="23" type="ORF">SAMEA2627238_01128</name>
</gene>
<dbReference type="EMBL" id="CAATFJ010000016">
    <property type="protein sequence ID" value="VNO89457.1"/>
    <property type="molecule type" value="Genomic_DNA"/>
</dbReference>
<comment type="subunit">
    <text evidence="15">Monomer and homodimer. Part of the essential Sec protein translocation apparatus which comprises SecA, SecYEG and auxiliary proteins SecDF. Other proteins may also be involved.</text>
</comment>
<dbReference type="InterPro" id="IPR027417">
    <property type="entry name" value="P-loop_NTPase"/>
</dbReference>
<organism evidence="21">
    <name type="scientific">Streptococcus pneumoniae</name>
    <dbReference type="NCBI Taxonomy" id="1313"/>
    <lineage>
        <taxon>Bacteria</taxon>
        <taxon>Bacillati</taxon>
        <taxon>Bacillota</taxon>
        <taxon>Bacilli</taxon>
        <taxon>Lactobacillales</taxon>
        <taxon>Streptococcaceae</taxon>
        <taxon>Streptococcus</taxon>
    </lineage>
</organism>
<reference evidence="21" key="1">
    <citation type="submission" date="2019-04" db="EMBL/GenBank/DDBJ databases">
        <authorList>
            <consortium name="Pathogen Informatics"/>
        </authorList>
    </citation>
    <scope>NUCLEOTIDE SEQUENCE</scope>
    <source>
        <strain evidence="22">GPSC2</strain>
        <strain evidence="21">GPSC26</strain>
    </source>
</reference>
<dbReference type="AlphaFoldDB" id="A0A4J1PZB0"/>
<dbReference type="PANTHER" id="PTHR30612:SF0">
    <property type="entry name" value="CHLOROPLAST PROTEIN-TRANSPORTING ATPASE"/>
    <property type="match status" value="1"/>
</dbReference>
<dbReference type="SMART" id="SM00958">
    <property type="entry name" value="SecA_PP_bind"/>
    <property type="match status" value="1"/>
</dbReference>
<dbReference type="GO" id="GO:0006605">
    <property type="term" value="P:protein targeting"/>
    <property type="evidence" value="ECO:0007669"/>
    <property type="project" value="UniProtKB-UniRule"/>
</dbReference>
<keyword evidence="3 15" id="KW-0813">Transport</keyword>
<feature type="binding site" evidence="15">
    <location>
        <position position="85"/>
    </location>
    <ligand>
        <name>ATP</name>
        <dbReference type="ChEBI" id="CHEBI:30616"/>
    </ligand>
</feature>
<dbReference type="SMART" id="SM00957">
    <property type="entry name" value="SecA_DEAD"/>
    <property type="match status" value="1"/>
</dbReference>
<keyword evidence="11 15" id="KW-1278">Translocase</keyword>
<evidence type="ECO:0000313" key="20">
    <source>
        <dbReference type="EMBL" id="VNO77253.1"/>
    </source>
</evidence>
<evidence type="ECO:0000256" key="1">
    <source>
        <dbReference type="ARBA" id="ARBA00001947"/>
    </source>
</evidence>
<keyword evidence="7 15" id="KW-0547">Nucleotide-binding</keyword>
<dbReference type="EMBL" id="CAATHF010000005">
    <property type="protein sequence ID" value="VNP99600.1"/>
    <property type="molecule type" value="Genomic_DNA"/>
</dbReference>
<feature type="domain" description="SecA family profile" evidence="19">
    <location>
        <begin position="1"/>
        <end position="571"/>
    </location>
</feature>
<dbReference type="PROSITE" id="PS51192">
    <property type="entry name" value="HELICASE_ATP_BIND_1"/>
    <property type="match status" value="1"/>
</dbReference>
<proteinExistence type="inferred from homology"/>
<evidence type="ECO:0000256" key="5">
    <source>
        <dbReference type="ARBA" id="ARBA00022490"/>
    </source>
</evidence>
<evidence type="ECO:0000256" key="8">
    <source>
        <dbReference type="ARBA" id="ARBA00022833"/>
    </source>
</evidence>
<keyword evidence="9 15" id="KW-0067">ATP-binding</keyword>
<evidence type="ECO:0000256" key="2">
    <source>
        <dbReference type="ARBA" id="ARBA00007650"/>
    </source>
</evidence>
<dbReference type="FunFam" id="1.10.3060.10:FF:000002">
    <property type="entry name" value="Preprotein translocase subunit SecA"/>
    <property type="match status" value="1"/>
</dbReference>
<dbReference type="NCBIfam" id="TIGR00963">
    <property type="entry name" value="secA"/>
    <property type="match status" value="1"/>
</dbReference>
<feature type="domain" description="Helicase C-terminal" evidence="18">
    <location>
        <begin position="411"/>
        <end position="577"/>
    </location>
</feature>
<comment type="subcellular location">
    <subcellularLocation>
        <location evidence="15">Cell membrane</location>
        <topology evidence="15">Peripheral membrane protein</topology>
        <orientation evidence="15">Cytoplasmic side</orientation>
    </subcellularLocation>
    <subcellularLocation>
        <location evidence="15">Cytoplasm</location>
    </subcellularLocation>
    <text evidence="15">Distribution is 50-50.</text>
</comment>
<feature type="binding site" evidence="15">
    <location>
        <position position="493"/>
    </location>
    <ligand>
        <name>ATP</name>
        <dbReference type="ChEBI" id="CHEBI:30616"/>
    </ligand>
</feature>
<feature type="binding site" evidence="15">
    <location>
        <begin position="103"/>
        <end position="107"/>
    </location>
    <ligand>
        <name>ATP</name>
        <dbReference type="ChEBI" id="CHEBI:30616"/>
    </ligand>
</feature>
<dbReference type="PROSITE" id="PS51196">
    <property type="entry name" value="SECA_MOTOR_DEAD"/>
    <property type="match status" value="1"/>
</dbReference>
<dbReference type="FunFam" id="3.90.1440.10:FF:000001">
    <property type="entry name" value="Preprotein translocase subunit SecA"/>
    <property type="match status" value="1"/>
</dbReference>
<keyword evidence="5 15" id="KW-0963">Cytoplasm</keyword>
<keyword evidence="8" id="KW-0862">Zinc</keyword>
<dbReference type="PROSITE" id="PS51194">
    <property type="entry name" value="HELICASE_CTER"/>
    <property type="match status" value="1"/>
</dbReference>
<evidence type="ECO:0000313" key="23">
    <source>
        <dbReference type="EMBL" id="VNP99600.1"/>
    </source>
</evidence>
<comment type="function">
    <text evidence="15">Part of the Sec protein translocase complex. Interacts with the SecYEG preprotein conducting channel. Has a central role in coupling the hydrolysis of ATP to the transfer of proteins into and across the cell membrane, serving as an ATP-driven molecular motor driving the stepwise translocation of polypeptide chains across the membrane.</text>
</comment>
<dbReference type="InterPro" id="IPR036266">
    <property type="entry name" value="SecA_Wing/Scaffold_sf"/>
</dbReference>
<comment type="cofactor">
    <cofactor evidence="1">
        <name>Zn(2+)</name>
        <dbReference type="ChEBI" id="CHEBI:29105"/>
    </cofactor>
</comment>
<dbReference type="InterPro" id="IPR014018">
    <property type="entry name" value="SecA_motor_DEAD"/>
</dbReference>
<evidence type="ECO:0000256" key="10">
    <source>
        <dbReference type="ARBA" id="ARBA00022927"/>
    </source>
</evidence>
<protein>
    <recommendedName>
        <fullName evidence="15 16">Protein translocase subunit SecA</fullName>
        <ecNumber evidence="15">7.4.2.8</ecNumber>
    </recommendedName>
</protein>
<dbReference type="EC" id="7.4.2.8" evidence="15"/>
<dbReference type="GO" id="GO:0005524">
    <property type="term" value="F:ATP binding"/>
    <property type="evidence" value="ECO:0007669"/>
    <property type="project" value="UniProtKB-UniRule"/>
</dbReference>
<evidence type="ECO:0000313" key="21">
    <source>
        <dbReference type="EMBL" id="VNO89457.1"/>
    </source>
</evidence>
<dbReference type="Gene3D" id="3.90.1440.10">
    <property type="entry name" value="SecA, preprotein cross-linking domain"/>
    <property type="match status" value="1"/>
</dbReference>
<evidence type="ECO:0000256" key="3">
    <source>
        <dbReference type="ARBA" id="ARBA00022448"/>
    </source>
</evidence>
<dbReference type="InterPro" id="IPR044722">
    <property type="entry name" value="SecA_SF2_C"/>
</dbReference>
<dbReference type="Pfam" id="PF21090">
    <property type="entry name" value="P-loop_SecA"/>
    <property type="match status" value="2"/>
</dbReference>
<dbReference type="PANTHER" id="PTHR30612">
    <property type="entry name" value="SECA INNER MEMBRANE COMPONENT OF SEC PROTEIN SECRETION SYSTEM"/>
    <property type="match status" value="1"/>
</dbReference>
<keyword evidence="4 15" id="KW-1003">Cell membrane</keyword>
<dbReference type="GO" id="GO:0005886">
    <property type="term" value="C:plasma membrane"/>
    <property type="evidence" value="ECO:0007669"/>
    <property type="project" value="UniProtKB-SubCell"/>
</dbReference>
<dbReference type="PROSITE" id="PS01312">
    <property type="entry name" value="SECA"/>
    <property type="match status" value="1"/>
</dbReference>
<dbReference type="GO" id="GO:0043952">
    <property type="term" value="P:protein transport by the Sec complex"/>
    <property type="evidence" value="ECO:0007669"/>
    <property type="project" value="TreeGrafter"/>
</dbReference>
<evidence type="ECO:0000256" key="12">
    <source>
        <dbReference type="ARBA" id="ARBA00023010"/>
    </source>
</evidence>
<dbReference type="InterPro" id="IPR020937">
    <property type="entry name" value="SecA_CS"/>
</dbReference>
<dbReference type="Gene3D" id="1.10.3060.10">
    <property type="entry name" value="Helical scaffold and wing domains of SecA"/>
    <property type="match status" value="1"/>
</dbReference>
<dbReference type="Pfam" id="PF07517">
    <property type="entry name" value="SecA_DEAD"/>
    <property type="match status" value="1"/>
</dbReference>
<dbReference type="Pfam" id="PF07516">
    <property type="entry name" value="SecA_SW"/>
    <property type="match status" value="1"/>
</dbReference>
<dbReference type="CDD" id="cd17928">
    <property type="entry name" value="DEXDc_SecA"/>
    <property type="match status" value="1"/>
</dbReference>
<dbReference type="Gene3D" id="3.40.50.300">
    <property type="entry name" value="P-loop containing nucleotide triphosphate hydrolases"/>
    <property type="match status" value="3"/>
</dbReference>
<dbReference type="GO" id="GO:0065002">
    <property type="term" value="P:intracellular protein transmembrane transport"/>
    <property type="evidence" value="ECO:0007669"/>
    <property type="project" value="UniProtKB-UniRule"/>
</dbReference>
<dbReference type="InterPro" id="IPR011116">
    <property type="entry name" value="SecA_Wing/Scaffold"/>
</dbReference>
<dbReference type="SUPFAM" id="SSF81767">
    <property type="entry name" value="Pre-protein crosslinking domain of SecA"/>
    <property type="match status" value="1"/>
</dbReference>
<evidence type="ECO:0000256" key="7">
    <source>
        <dbReference type="ARBA" id="ARBA00022741"/>
    </source>
</evidence>
<keyword evidence="10 15" id="KW-0653">Protein transport</keyword>
<dbReference type="InterPro" id="IPR000185">
    <property type="entry name" value="SecA"/>
</dbReference>
<dbReference type="SUPFAM" id="SSF52540">
    <property type="entry name" value="P-loop containing nucleoside triphosphate hydrolases"/>
    <property type="match status" value="2"/>
</dbReference>
<dbReference type="GO" id="GO:0017038">
    <property type="term" value="P:protein import"/>
    <property type="evidence" value="ECO:0007669"/>
    <property type="project" value="InterPro"/>
</dbReference>
<dbReference type="InterPro" id="IPR004027">
    <property type="entry name" value="SEC_C_motif"/>
</dbReference>
<evidence type="ECO:0000256" key="9">
    <source>
        <dbReference type="ARBA" id="ARBA00022840"/>
    </source>
</evidence>
<evidence type="ECO:0000256" key="14">
    <source>
        <dbReference type="ARBA" id="ARBA00034006"/>
    </source>
</evidence>
<comment type="similarity">
    <text evidence="2 15 16">Belongs to the SecA family.</text>
</comment>
<dbReference type="InterPro" id="IPR001650">
    <property type="entry name" value="Helicase_C-like"/>
</dbReference>
<sequence length="837" mass="95060">MANILKTIIENDKGEIRRLEKMADKVFKYEDQMAALTDDQLKAKTVEFKERYQNGESLDSLLYEAFAVVREGAKRVLGLFPYKVQVMGGIVLHHGDVPEMRTGEGKTLTATMPVYLNALSGKGVHVVTVNEYLSERDATEMGELYSWLGLSVGINLATKSPMEKKEAYECDITYSTNSEIGFDYLRDNMVVRAENMVQRPLNYALVDEVDSILIDEARTPLIVSGANAVETSQLYHMADHYVKSLNKDDYIIDVQSKTIGLSDSGIDRAESYFKLENLYDIENVALTHFIDNALRANYIMLLDIDYVVSEEQEILIVDQFTGRTMEGRRYSDGLHQAIEAKEGVPIQDETKTSASITYQNLFRMYKKLSGMTGTGKTEEEEFREIYNIRVIPIPTNRPVQRIDHSDLLYASIESKFKAVVEDVKARYQKGQPVLVGTVAVETSDYISKKLVAAGVPHEVLNAKNHYREAQIIMNAGQRGAVTIATNMAGRGTDIKLGEGVRELGGLCVIGTERHESRRIDNQLRGRSGRQGDPGESQFYLSLEDDLMKRFGSERLKGIFERLNMSEEAIESRMLTRQVEAAQKRVEGNNYDTRKQVLQYDDVMREQREIIYTQRYDVITADRDLAPEIQSMIKRTLERVVDGHARAKQDEKLEAILNFAKYNLLPEDSITMEDLSGLSDKAIKEELFQRALKVYDSQVSKLRDEEAVKEFQKVLILRVVDNKWTDHIDALDQLRNAVGLRGYAQNNPVVEYQAEGFRMFNDMIGSIEFDVTRLMMKAQIHEQERPQAERHISTTATRNIAAHQASMPEDLDLSQIGRNELCPCGSGKKFKNCHGKRQ</sequence>
<dbReference type="CDD" id="cd18803">
    <property type="entry name" value="SF2_C_secA"/>
    <property type="match status" value="1"/>
</dbReference>
<dbReference type="Pfam" id="PF02810">
    <property type="entry name" value="SEC-C"/>
    <property type="match status" value="1"/>
</dbReference>
<evidence type="ECO:0000256" key="13">
    <source>
        <dbReference type="ARBA" id="ARBA00023136"/>
    </source>
</evidence>
<evidence type="ECO:0000256" key="4">
    <source>
        <dbReference type="ARBA" id="ARBA00022475"/>
    </source>
</evidence>
<dbReference type="FunFam" id="3.40.50.300:FF:000429">
    <property type="entry name" value="Preprotein translocase subunit SecA"/>
    <property type="match status" value="1"/>
</dbReference>
<evidence type="ECO:0000259" key="17">
    <source>
        <dbReference type="PROSITE" id="PS51192"/>
    </source>
</evidence>
<dbReference type="InterPro" id="IPR036670">
    <property type="entry name" value="SecA_X-link_sf"/>
</dbReference>
<dbReference type="EMBL" id="CAATFG010000013">
    <property type="protein sequence ID" value="VNO77253.1"/>
    <property type="molecule type" value="Genomic_DNA"/>
</dbReference>
<name>A0A4J1PZB0_STREE</name>
<evidence type="ECO:0000256" key="6">
    <source>
        <dbReference type="ARBA" id="ARBA00022723"/>
    </source>
</evidence>
<evidence type="ECO:0000259" key="18">
    <source>
        <dbReference type="PROSITE" id="PS51194"/>
    </source>
</evidence>
<dbReference type="EMBL" id="CAATFY010000004">
    <property type="protein sequence ID" value="VNP19869.1"/>
    <property type="molecule type" value="Genomic_DNA"/>
</dbReference>
<dbReference type="InterPro" id="IPR011115">
    <property type="entry name" value="SecA_DEAD"/>
</dbReference>
<comment type="catalytic activity">
    <reaction evidence="14 15">
        <text>ATP + H2O + cellular proteinSide 1 = ADP + phosphate + cellular proteinSide 2.</text>
        <dbReference type="EC" id="7.4.2.8"/>
    </reaction>
</comment>
<dbReference type="GO" id="GO:0005829">
    <property type="term" value="C:cytosol"/>
    <property type="evidence" value="ECO:0007669"/>
    <property type="project" value="TreeGrafter"/>
</dbReference>
<evidence type="ECO:0000256" key="16">
    <source>
        <dbReference type="RuleBase" id="RU003874"/>
    </source>
</evidence>
<dbReference type="HAMAP" id="MF_01382">
    <property type="entry name" value="SecA"/>
    <property type="match status" value="1"/>
</dbReference>